<accession>A0A382QJ96</accession>
<evidence type="ECO:0000313" key="1">
    <source>
        <dbReference type="EMBL" id="SVC85516.1"/>
    </source>
</evidence>
<sequence>MPSKISGYRTTPFKRTLIAAGVAAALGTSGAQFAISAEL</sequence>
<reference evidence="1" key="1">
    <citation type="submission" date="2018-05" db="EMBL/GenBank/DDBJ databases">
        <authorList>
            <person name="Lanie J.A."/>
            <person name="Ng W.-L."/>
            <person name="Kazmierczak K.M."/>
            <person name="Andrzejewski T.M."/>
            <person name="Davidsen T.M."/>
            <person name="Wayne K.J."/>
            <person name="Tettelin H."/>
            <person name="Glass J.I."/>
            <person name="Rusch D."/>
            <person name="Podicherti R."/>
            <person name="Tsui H.-C.T."/>
            <person name="Winkler M.E."/>
        </authorList>
    </citation>
    <scope>NUCLEOTIDE SEQUENCE</scope>
</reference>
<feature type="non-terminal residue" evidence="1">
    <location>
        <position position="39"/>
    </location>
</feature>
<dbReference type="AlphaFoldDB" id="A0A382QJ96"/>
<gene>
    <name evidence="1" type="ORF">METZ01_LOCUS338370</name>
</gene>
<organism evidence="1">
    <name type="scientific">marine metagenome</name>
    <dbReference type="NCBI Taxonomy" id="408172"/>
    <lineage>
        <taxon>unclassified sequences</taxon>
        <taxon>metagenomes</taxon>
        <taxon>ecological metagenomes</taxon>
    </lineage>
</organism>
<name>A0A382QJ96_9ZZZZ</name>
<protein>
    <submittedName>
        <fullName evidence="1">Uncharacterized protein</fullName>
    </submittedName>
</protein>
<proteinExistence type="predicted"/>
<dbReference type="EMBL" id="UINC01114889">
    <property type="protein sequence ID" value="SVC85516.1"/>
    <property type="molecule type" value="Genomic_DNA"/>
</dbReference>